<dbReference type="InterPro" id="IPR036950">
    <property type="entry name" value="PBP_transglycosylase"/>
</dbReference>
<comment type="catalytic activity">
    <reaction evidence="17">
        <text>[GlcNAc-(1-&gt;4)-Mur2Ac(oyl-L-Ala-gamma-D-Glu-L-Lys-D-Ala-D-Ala)](n)-di-trans,octa-cis-undecaprenyl diphosphate + beta-D-GlcNAc-(1-&gt;4)-Mur2Ac(oyl-L-Ala-gamma-D-Glu-L-Lys-D-Ala-D-Ala)-di-trans,octa-cis-undecaprenyl diphosphate = [GlcNAc-(1-&gt;4)-Mur2Ac(oyl-L-Ala-gamma-D-Glu-L-Lys-D-Ala-D-Ala)](n+1)-di-trans,octa-cis-undecaprenyl diphosphate + di-trans,octa-cis-undecaprenyl diphosphate + H(+)</text>
        <dbReference type="Rhea" id="RHEA:23708"/>
        <dbReference type="Rhea" id="RHEA-COMP:9602"/>
        <dbReference type="Rhea" id="RHEA-COMP:9603"/>
        <dbReference type="ChEBI" id="CHEBI:15378"/>
        <dbReference type="ChEBI" id="CHEBI:58405"/>
        <dbReference type="ChEBI" id="CHEBI:60033"/>
        <dbReference type="ChEBI" id="CHEBI:78435"/>
        <dbReference type="EC" id="2.4.99.28"/>
    </reaction>
</comment>
<evidence type="ECO:0000256" key="9">
    <source>
        <dbReference type="ARBA" id="ARBA00022679"/>
    </source>
</evidence>
<evidence type="ECO:0000259" key="19">
    <source>
        <dbReference type="Pfam" id="PF00912"/>
    </source>
</evidence>
<accession>A0ABR9SEA6</accession>
<keyword evidence="5" id="KW-1003">Cell membrane</keyword>
<evidence type="ECO:0000256" key="6">
    <source>
        <dbReference type="ARBA" id="ARBA00022645"/>
    </source>
</evidence>
<reference evidence="20 21" key="1">
    <citation type="submission" date="2020-10" db="EMBL/GenBank/DDBJ databases">
        <title>Draft genome of Ramlibacter aquaticus LMG 30558.</title>
        <authorList>
            <person name="Props R."/>
        </authorList>
    </citation>
    <scope>NUCLEOTIDE SEQUENCE [LARGE SCALE GENOMIC DNA]</scope>
    <source>
        <strain evidence="20 21">LMG 30558</strain>
    </source>
</reference>
<keyword evidence="13" id="KW-0472">Membrane</keyword>
<evidence type="ECO:0000256" key="10">
    <source>
        <dbReference type="ARBA" id="ARBA00022801"/>
    </source>
</evidence>
<keyword evidence="10" id="KW-0378">Hydrolase</keyword>
<evidence type="ECO:0000256" key="16">
    <source>
        <dbReference type="ARBA" id="ARBA00034000"/>
    </source>
</evidence>
<dbReference type="PANTHER" id="PTHR32282">
    <property type="entry name" value="BINDING PROTEIN TRANSPEPTIDASE, PUTATIVE-RELATED"/>
    <property type="match status" value="1"/>
</dbReference>
<evidence type="ECO:0000259" key="18">
    <source>
        <dbReference type="Pfam" id="PF00905"/>
    </source>
</evidence>
<evidence type="ECO:0000256" key="14">
    <source>
        <dbReference type="ARBA" id="ARBA00023268"/>
    </source>
</evidence>
<dbReference type="Gene3D" id="3.40.710.10">
    <property type="entry name" value="DD-peptidase/beta-lactamase superfamily"/>
    <property type="match status" value="1"/>
</dbReference>
<dbReference type="SUPFAM" id="SSF53955">
    <property type="entry name" value="Lysozyme-like"/>
    <property type="match status" value="1"/>
</dbReference>
<proteinExistence type="inferred from homology"/>
<name>A0ABR9SEA6_9BURK</name>
<sequence>MAGAGLWAAGIAARAPTEAQIQARPHSEYPAVILSADGRELASFRRTHREWVRLDEISKPVVQALLDTEDRRFYQHGGLDLRRTLSAAWHTVRGDLQGGSTLTQQLARNLFPEEIGRAPTLERKIKEAVTALRLEHLYRKDQILEMYLNTVPFLYNAYGIEMAARTYFQKSAGELDTLEAATLVGMLKGTTYYNPVLNPDRARARRNIVLAQMARAGDLGSTQLAQLQARPLGLDFERQEDDLGIAPHVAQQLRQWLSGWADDHGYNMYTDGLVVQTTIDSRLQTLAAQAVARQGERLQALAVADRKRRRQPAPPLLEVAFLAQDPANGHIKAWIGSRNFRDDQFDHVAQARRQPGSTFKPFVYGAAFAQGINPGETYLDQAVEIPVGNGVWKPGDVHETTGLPTTLRDGLVYSKNSITAQLVQRVGAAPVAKLAQAMGVRQSHLDVVPSLALGTSPVTLKEMVSAYGTIANDGRYIEPVLVTQVRDRHGRVLQSFAPPAPEAALDPEADRVLLDVMRGVVDEGTGAGIRSRFGLRGDLAGKTGTTQDNTDGWFILMHPQLVAGAWVGFNDPRNTMPDAWGQGARNALLVVGDFAQQAEKARLMDPRAVFQAPHVHYEPPPDPSVMDRMNQWIQSVFQGNARVETPAAPPVAIGTPAPPPREVGNLGAMGAGPPGAMTPDGGIRILREGRP</sequence>
<dbReference type="SUPFAM" id="SSF56601">
    <property type="entry name" value="beta-lactamase/transpeptidase-like"/>
    <property type="match status" value="1"/>
</dbReference>
<keyword evidence="21" id="KW-1185">Reference proteome</keyword>
<dbReference type="Gene3D" id="1.10.3810.10">
    <property type="entry name" value="Biosynthetic peptidoglycan transglycosylase-like"/>
    <property type="match status" value="1"/>
</dbReference>
<dbReference type="Proteomes" id="UP000715965">
    <property type="component" value="Unassembled WGS sequence"/>
</dbReference>
<evidence type="ECO:0000256" key="2">
    <source>
        <dbReference type="ARBA" id="ARBA00004752"/>
    </source>
</evidence>
<comment type="catalytic activity">
    <reaction evidence="16">
        <text>Preferential cleavage: (Ac)2-L-Lys-D-Ala-|-D-Ala. Also transpeptidation of peptidyl-alanyl moieties that are N-acyl substituents of D-alanine.</text>
        <dbReference type="EC" id="3.4.16.4"/>
    </reaction>
</comment>
<keyword evidence="11" id="KW-0133">Cell shape</keyword>
<evidence type="ECO:0000256" key="4">
    <source>
        <dbReference type="ARBA" id="ARBA00007739"/>
    </source>
</evidence>
<comment type="pathway">
    <text evidence="2">Cell wall biogenesis; peptidoglycan biosynthesis.</text>
</comment>
<evidence type="ECO:0000313" key="21">
    <source>
        <dbReference type="Proteomes" id="UP000715965"/>
    </source>
</evidence>
<evidence type="ECO:0000256" key="15">
    <source>
        <dbReference type="ARBA" id="ARBA00023316"/>
    </source>
</evidence>
<dbReference type="InterPro" id="IPR001264">
    <property type="entry name" value="Glyco_trans_51"/>
</dbReference>
<evidence type="ECO:0000256" key="7">
    <source>
        <dbReference type="ARBA" id="ARBA00022670"/>
    </source>
</evidence>
<keyword evidence="15" id="KW-0961">Cell wall biogenesis/degradation</keyword>
<keyword evidence="9" id="KW-0808">Transferase</keyword>
<evidence type="ECO:0000256" key="13">
    <source>
        <dbReference type="ARBA" id="ARBA00023136"/>
    </source>
</evidence>
<comment type="subcellular location">
    <subcellularLocation>
        <location evidence="1">Cell membrane</location>
    </subcellularLocation>
</comment>
<keyword evidence="6" id="KW-0121">Carboxypeptidase</keyword>
<dbReference type="InterPro" id="IPR001460">
    <property type="entry name" value="PCN-bd_Tpept"/>
</dbReference>
<evidence type="ECO:0000256" key="8">
    <source>
        <dbReference type="ARBA" id="ARBA00022676"/>
    </source>
</evidence>
<evidence type="ECO:0000256" key="11">
    <source>
        <dbReference type="ARBA" id="ARBA00022960"/>
    </source>
</evidence>
<comment type="caution">
    <text evidence="20">The sequence shown here is derived from an EMBL/GenBank/DDBJ whole genome shotgun (WGS) entry which is preliminary data.</text>
</comment>
<keyword evidence="8" id="KW-0328">Glycosyltransferase</keyword>
<evidence type="ECO:0000313" key="20">
    <source>
        <dbReference type="EMBL" id="MBE7940610.1"/>
    </source>
</evidence>
<dbReference type="Pfam" id="PF00912">
    <property type="entry name" value="Transgly"/>
    <property type="match status" value="1"/>
</dbReference>
<evidence type="ECO:0000256" key="3">
    <source>
        <dbReference type="ARBA" id="ARBA00007090"/>
    </source>
</evidence>
<protein>
    <submittedName>
        <fullName evidence="20">Transglycosylase domain-containing protein</fullName>
    </submittedName>
</protein>
<evidence type="ECO:0000256" key="17">
    <source>
        <dbReference type="ARBA" id="ARBA00049902"/>
    </source>
</evidence>
<dbReference type="InterPro" id="IPR050396">
    <property type="entry name" value="Glycosyltr_51/Transpeptidase"/>
</dbReference>
<evidence type="ECO:0000256" key="5">
    <source>
        <dbReference type="ARBA" id="ARBA00022475"/>
    </source>
</evidence>
<gene>
    <name evidence="20" type="ORF">IM725_08510</name>
</gene>
<evidence type="ECO:0000256" key="12">
    <source>
        <dbReference type="ARBA" id="ARBA00022984"/>
    </source>
</evidence>
<dbReference type="InterPro" id="IPR012338">
    <property type="entry name" value="Beta-lactam/transpept-like"/>
</dbReference>
<dbReference type="InterPro" id="IPR023346">
    <property type="entry name" value="Lysozyme-like_dom_sf"/>
</dbReference>
<comment type="similarity">
    <text evidence="4">In the N-terminal section; belongs to the glycosyltransferase 51 family.</text>
</comment>
<feature type="domain" description="Glycosyl transferase family 51" evidence="19">
    <location>
        <begin position="38"/>
        <end position="213"/>
    </location>
</feature>
<feature type="domain" description="Penicillin-binding protein transpeptidase" evidence="18">
    <location>
        <begin position="320"/>
        <end position="551"/>
    </location>
</feature>
<organism evidence="20 21">
    <name type="scientific">Ramlibacter aquaticus</name>
    <dbReference type="NCBI Taxonomy" id="2780094"/>
    <lineage>
        <taxon>Bacteria</taxon>
        <taxon>Pseudomonadati</taxon>
        <taxon>Pseudomonadota</taxon>
        <taxon>Betaproteobacteria</taxon>
        <taxon>Burkholderiales</taxon>
        <taxon>Comamonadaceae</taxon>
        <taxon>Ramlibacter</taxon>
    </lineage>
</organism>
<keyword evidence="14" id="KW-0511">Multifunctional enzyme</keyword>
<comment type="similarity">
    <text evidence="3">In the C-terminal section; belongs to the transpeptidase family.</text>
</comment>
<dbReference type="PANTHER" id="PTHR32282:SF11">
    <property type="entry name" value="PENICILLIN-BINDING PROTEIN 1B"/>
    <property type="match status" value="1"/>
</dbReference>
<keyword evidence="7" id="KW-0645">Protease</keyword>
<dbReference type="Pfam" id="PF00905">
    <property type="entry name" value="Transpeptidase"/>
    <property type="match status" value="1"/>
</dbReference>
<keyword evidence="12" id="KW-0573">Peptidoglycan synthesis</keyword>
<evidence type="ECO:0000256" key="1">
    <source>
        <dbReference type="ARBA" id="ARBA00004236"/>
    </source>
</evidence>
<dbReference type="EMBL" id="JADDOJ010000027">
    <property type="protein sequence ID" value="MBE7940610.1"/>
    <property type="molecule type" value="Genomic_DNA"/>
</dbReference>